<gene>
    <name evidence="1" type="ORF">MiSe_23940</name>
</gene>
<organism evidence="1 2">
    <name type="scientific">Microseira wollei NIES-4236</name>
    <dbReference type="NCBI Taxonomy" id="2530354"/>
    <lineage>
        <taxon>Bacteria</taxon>
        <taxon>Bacillati</taxon>
        <taxon>Cyanobacteriota</taxon>
        <taxon>Cyanophyceae</taxon>
        <taxon>Oscillatoriophycideae</taxon>
        <taxon>Aerosakkonematales</taxon>
        <taxon>Aerosakkonemataceae</taxon>
        <taxon>Microseira</taxon>
    </lineage>
</organism>
<name>A0AAV3X774_9CYAN</name>
<dbReference type="RefSeq" id="WP_226579448.1">
    <property type="nucleotide sequence ID" value="NZ_BLAY01000031.1"/>
</dbReference>
<dbReference type="EMBL" id="BLAY01000031">
    <property type="protein sequence ID" value="GET37640.1"/>
    <property type="molecule type" value="Genomic_DNA"/>
</dbReference>
<reference evidence="1" key="1">
    <citation type="submission" date="2019-10" db="EMBL/GenBank/DDBJ databases">
        <title>Draft genome sequece of Microseira wollei NIES-4236.</title>
        <authorList>
            <person name="Yamaguchi H."/>
            <person name="Suzuki S."/>
            <person name="Kawachi M."/>
        </authorList>
    </citation>
    <scope>NUCLEOTIDE SEQUENCE</scope>
    <source>
        <strain evidence="1">NIES-4236</strain>
    </source>
</reference>
<evidence type="ECO:0000313" key="2">
    <source>
        <dbReference type="Proteomes" id="UP001050975"/>
    </source>
</evidence>
<dbReference type="Proteomes" id="UP001050975">
    <property type="component" value="Unassembled WGS sequence"/>
</dbReference>
<evidence type="ECO:0000313" key="1">
    <source>
        <dbReference type="EMBL" id="GET37640.1"/>
    </source>
</evidence>
<accession>A0AAV3X774</accession>
<keyword evidence="2" id="KW-1185">Reference proteome</keyword>
<sequence>MSWCKKTYNASCRTRSQHRETEVNECHQREADRRFQDWRGVGGWRSMVEMHLDATTHDGYRLHVEEVG</sequence>
<dbReference type="AlphaFoldDB" id="A0AAV3X774"/>
<proteinExistence type="predicted"/>
<protein>
    <submittedName>
        <fullName evidence="1">Uncharacterized protein</fullName>
    </submittedName>
</protein>
<comment type="caution">
    <text evidence="1">The sequence shown here is derived from an EMBL/GenBank/DDBJ whole genome shotgun (WGS) entry which is preliminary data.</text>
</comment>